<organism evidence="1 2">
    <name type="scientific">Salibacterium qingdaonense</name>
    <dbReference type="NCBI Taxonomy" id="266892"/>
    <lineage>
        <taxon>Bacteria</taxon>
        <taxon>Bacillati</taxon>
        <taxon>Bacillota</taxon>
        <taxon>Bacilli</taxon>
        <taxon>Bacillales</taxon>
        <taxon>Bacillaceae</taxon>
    </lineage>
</organism>
<dbReference type="EMBL" id="FOTY01000003">
    <property type="protein sequence ID" value="SFL64719.1"/>
    <property type="molecule type" value="Genomic_DNA"/>
</dbReference>
<gene>
    <name evidence="1" type="ORF">SAMN04488054_103106</name>
</gene>
<dbReference type="AlphaFoldDB" id="A0A1I4JDT0"/>
<dbReference type="Proteomes" id="UP000199668">
    <property type="component" value="Unassembled WGS sequence"/>
</dbReference>
<sequence length="101" mass="12248">MSNEYKDANWLARQEVIHVEQTIEWLEKKQKEYSGWLYLYEDRIESHIHHYPLRDVFDISFRWEAGQIGFLYLHTTSGVRTFQIKTDPSPFITAFRKTDHI</sequence>
<reference evidence="1 2" key="1">
    <citation type="submission" date="2016-10" db="EMBL/GenBank/DDBJ databases">
        <authorList>
            <person name="de Groot N.N."/>
        </authorList>
    </citation>
    <scope>NUCLEOTIDE SEQUENCE [LARGE SCALE GENOMIC DNA]</scope>
    <source>
        <strain evidence="1 2">CGMCC 1.6134</strain>
    </source>
</reference>
<evidence type="ECO:0000313" key="2">
    <source>
        <dbReference type="Proteomes" id="UP000199668"/>
    </source>
</evidence>
<name>A0A1I4JDT0_9BACI</name>
<proteinExistence type="predicted"/>
<dbReference type="RefSeq" id="WP_245736822.1">
    <property type="nucleotide sequence ID" value="NZ_FOTY01000003.1"/>
</dbReference>
<dbReference type="STRING" id="266892.SAMN04488054_103106"/>
<accession>A0A1I4JDT0</accession>
<keyword evidence="2" id="KW-1185">Reference proteome</keyword>
<protein>
    <submittedName>
        <fullName evidence="1">Uncharacterized protein</fullName>
    </submittedName>
</protein>
<evidence type="ECO:0000313" key="1">
    <source>
        <dbReference type="EMBL" id="SFL64719.1"/>
    </source>
</evidence>